<dbReference type="Proteomes" id="UP000075714">
    <property type="component" value="Unassembled WGS sequence"/>
</dbReference>
<dbReference type="EMBL" id="LSYV01000017">
    <property type="protein sequence ID" value="KXZ50386.1"/>
    <property type="molecule type" value="Genomic_DNA"/>
</dbReference>
<evidence type="ECO:0000256" key="2">
    <source>
        <dbReference type="ARBA" id="ARBA00008574"/>
    </source>
</evidence>
<dbReference type="Pfam" id="PF01529">
    <property type="entry name" value="DHHC"/>
    <property type="match status" value="1"/>
</dbReference>
<keyword evidence="5 8" id="KW-1133">Transmembrane helix</keyword>
<comment type="caution">
    <text evidence="11">The sequence shown here is derived from an EMBL/GenBank/DDBJ whole genome shotgun (WGS) entry which is preliminary data.</text>
</comment>
<comment type="catalytic activity">
    <reaction evidence="8">
        <text>L-cysteinyl-[protein] + hexadecanoyl-CoA = S-hexadecanoyl-L-cysteinyl-[protein] + CoA</text>
        <dbReference type="Rhea" id="RHEA:36683"/>
        <dbReference type="Rhea" id="RHEA-COMP:10131"/>
        <dbReference type="Rhea" id="RHEA-COMP:11032"/>
        <dbReference type="ChEBI" id="CHEBI:29950"/>
        <dbReference type="ChEBI" id="CHEBI:57287"/>
        <dbReference type="ChEBI" id="CHEBI:57379"/>
        <dbReference type="ChEBI" id="CHEBI:74151"/>
        <dbReference type="EC" id="2.3.1.225"/>
    </reaction>
</comment>
<feature type="transmembrane region" description="Helical" evidence="8">
    <location>
        <begin position="76"/>
        <end position="96"/>
    </location>
</feature>
<gene>
    <name evidence="11" type="ORF">GPECTOR_16g559</name>
</gene>
<sequence>MFCGWCGAISEAAPPGSPDARPHPHRRRGGAWRACMRLLSRMSYGVVLFVLGLIGSIILPGVGFVLPAVCRTPLSWLVHTAITYFLSAGVLFNYLAAVATSPGTPVECCEVLPLAFGGAAGAVDGGAENGGGGGTSGAQRGAPQAVDDAQDGPASLGRADDHAGGTGPSGDNGTGGSGDSVGVGGGRQGDGAGGEGGEGSGDGGGPAAGRSGSRSGPVGAAGIGPPPSQRSSLVRQYGYSHLRYCWPCRGPQSADARHCYMCGLCVVDQDHHCPFIANCVGRANLRNFLSFLAFTLLAVVYSAIMSTTHLVSEAPHIRQAARAAGRAAAEVSASRRRMAEEGAAAGGGAGGEGGGWVDRAAAASDSFGAYLAALLDVLPLSVTGFI</sequence>
<proteinExistence type="inferred from homology"/>
<comment type="subcellular location">
    <subcellularLocation>
        <location evidence="1">Membrane</location>
        <topology evidence="1">Multi-pass membrane protein</topology>
    </subcellularLocation>
</comment>
<keyword evidence="3 8" id="KW-0808">Transferase</keyword>
<evidence type="ECO:0000256" key="4">
    <source>
        <dbReference type="ARBA" id="ARBA00022692"/>
    </source>
</evidence>
<evidence type="ECO:0000256" key="7">
    <source>
        <dbReference type="ARBA" id="ARBA00023315"/>
    </source>
</evidence>
<evidence type="ECO:0000256" key="8">
    <source>
        <dbReference type="RuleBase" id="RU079119"/>
    </source>
</evidence>
<organism evidence="11 12">
    <name type="scientific">Gonium pectorale</name>
    <name type="common">Green alga</name>
    <dbReference type="NCBI Taxonomy" id="33097"/>
    <lineage>
        <taxon>Eukaryota</taxon>
        <taxon>Viridiplantae</taxon>
        <taxon>Chlorophyta</taxon>
        <taxon>core chlorophytes</taxon>
        <taxon>Chlorophyceae</taxon>
        <taxon>CS clade</taxon>
        <taxon>Chlamydomonadales</taxon>
        <taxon>Volvocaceae</taxon>
        <taxon>Gonium</taxon>
    </lineage>
</organism>
<dbReference type="OrthoDB" id="4096362at2759"/>
<dbReference type="PANTHER" id="PTHR12246">
    <property type="entry name" value="PALMITOYLTRANSFERASE ZDHHC16"/>
    <property type="match status" value="1"/>
</dbReference>
<dbReference type="GO" id="GO:0019706">
    <property type="term" value="F:protein-cysteine S-palmitoyltransferase activity"/>
    <property type="evidence" value="ECO:0007669"/>
    <property type="project" value="UniProtKB-EC"/>
</dbReference>
<dbReference type="GO" id="GO:0016020">
    <property type="term" value="C:membrane"/>
    <property type="evidence" value="ECO:0007669"/>
    <property type="project" value="UniProtKB-SubCell"/>
</dbReference>
<dbReference type="AlphaFoldDB" id="A0A150GKK5"/>
<evidence type="ECO:0000259" key="10">
    <source>
        <dbReference type="Pfam" id="PF01529"/>
    </source>
</evidence>
<comment type="similarity">
    <text evidence="2 8">Belongs to the DHHC palmitoyltransferase family.</text>
</comment>
<feature type="compositionally biased region" description="Low complexity" evidence="9">
    <location>
        <begin position="208"/>
        <end position="220"/>
    </location>
</feature>
<keyword evidence="4 8" id="KW-0812">Transmembrane</keyword>
<evidence type="ECO:0000256" key="1">
    <source>
        <dbReference type="ARBA" id="ARBA00004141"/>
    </source>
</evidence>
<dbReference type="InterPro" id="IPR039859">
    <property type="entry name" value="PFA4/ZDH16/20/ERF2-like"/>
</dbReference>
<feature type="domain" description="Palmitoyltransferase DHHC" evidence="10">
    <location>
        <begin position="241"/>
        <end position="317"/>
    </location>
</feature>
<feature type="transmembrane region" description="Helical" evidence="8">
    <location>
        <begin position="288"/>
        <end position="312"/>
    </location>
</feature>
<evidence type="ECO:0000313" key="11">
    <source>
        <dbReference type="EMBL" id="KXZ50386.1"/>
    </source>
</evidence>
<reference evidence="12" key="1">
    <citation type="journal article" date="2016" name="Nat. Commun.">
        <title>The Gonium pectorale genome demonstrates co-option of cell cycle regulation during the evolution of multicellularity.</title>
        <authorList>
            <person name="Hanschen E.R."/>
            <person name="Marriage T.N."/>
            <person name="Ferris P.J."/>
            <person name="Hamaji T."/>
            <person name="Toyoda A."/>
            <person name="Fujiyama A."/>
            <person name="Neme R."/>
            <person name="Noguchi H."/>
            <person name="Minakuchi Y."/>
            <person name="Suzuki M."/>
            <person name="Kawai-Toyooka H."/>
            <person name="Smith D.R."/>
            <person name="Sparks H."/>
            <person name="Anderson J."/>
            <person name="Bakaric R."/>
            <person name="Luria V."/>
            <person name="Karger A."/>
            <person name="Kirschner M.W."/>
            <person name="Durand P.M."/>
            <person name="Michod R.E."/>
            <person name="Nozaki H."/>
            <person name="Olson B.J."/>
        </authorList>
    </citation>
    <scope>NUCLEOTIDE SEQUENCE [LARGE SCALE GENOMIC DNA]</scope>
    <source>
        <strain evidence="12">NIES-2863</strain>
    </source>
</reference>
<keyword evidence="7 8" id="KW-0012">Acyltransferase</keyword>
<dbReference type="EC" id="2.3.1.225" evidence="8"/>
<dbReference type="InterPro" id="IPR001594">
    <property type="entry name" value="Palmitoyltrfase_DHHC"/>
</dbReference>
<evidence type="ECO:0000256" key="6">
    <source>
        <dbReference type="ARBA" id="ARBA00023136"/>
    </source>
</evidence>
<evidence type="ECO:0000256" key="9">
    <source>
        <dbReference type="SAM" id="MobiDB-lite"/>
    </source>
</evidence>
<keyword evidence="6 8" id="KW-0472">Membrane</keyword>
<feature type="region of interest" description="Disordered" evidence="9">
    <location>
        <begin position="127"/>
        <end position="232"/>
    </location>
</feature>
<feature type="compositionally biased region" description="Gly residues" evidence="9">
    <location>
        <begin position="127"/>
        <end position="136"/>
    </location>
</feature>
<accession>A0A150GKK5</accession>
<keyword evidence="12" id="KW-1185">Reference proteome</keyword>
<dbReference type="PROSITE" id="PS50216">
    <property type="entry name" value="DHHC"/>
    <property type="match status" value="1"/>
</dbReference>
<comment type="domain">
    <text evidence="8">The DHHC domain is required for palmitoyltransferase activity.</text>
</comment>
<name>A0A150GKK5_GONPE</name>
<feature type="compositionally biased region" description="Gly residues" evidence="9">
    <location>
        <begin position="164"/>
        <end position="207"/>
    </location>
</feature>
<evidence type="ECO:0000256" key="5">
    <source>
        <dbReference type="ARBA" id="ARBA00022989"/>
    </source>
</evidence>
<evidence type="ECO:0000256" key="3">
    <source>
        <dbReference type="ARBA" id="ARBA00022679"/>
    </source>
</evidence>
<protein>
    <recommendedName>
        <fullName evidence="8">S-acyltransferase</fullName>
        <ecNumber evidence="8">2.3.1.225</ecNumber>
    </recommendedName>
    <alternativeName>
        <fullName evidence="8">Palmitoyltransferase</fullName>
    </alternativeName>
</protein>
<feature type="transmembrane region" description="Helical" evidence="8">
    <location>
        <begin position="46"/>
        <end position="69"/>
    </location>
</feature>
<evidence type="ECO:0000313" key="12">
    <source>
        <dbReference type="Proteomes" id="UP000075714"/>
    </source>
</evidence>